<evidence type="ECO:0000313" key="8">
    <source>
        <dbReference type="EMBL" id="OKL50620.1"/>
    </source>
</evidence>
<evidence type="ECO:0000256" key="6">
    <source>
        <dbReference type="ARBA" id="ARBA00023136"/>
    </source>
</evidence>
<dbReference type="Pfam" id="PF01914">
    <property type="entry name" value="MarC"/>
    <property type="match status" value="1"/>
</dbReference>
<organism evidence="8 9">
    <name type="scientific">Boudabousia marimammalium</name>
    <dbReference type="NCBI Taxonomy" id="156892"/>
    <lineage>
        <taxon>Bacteria</taxon>
        <taxon>Bacillati</taxon>
        <taxon>Actinomycetota</taxon>
        <taxon>Actinomycetes</taxon>
        <taxon>Actinomycetales</taxon>
        <taxon>Actinomycetaceae</taxon>
        <taxon>Boudabousia</taxon>
    </lineage>
</organism>
<comment type="caution">
    <text evidence="8">The sequence shown here is derived from an EMBL/GenBank/DDBJ whole genome shotgun (WGS) entry which is preliminary data.</text>
</comment>
<keyword evidence="9" id="KW-1185">Reference proteome</keyword>
<evidence type="ECO:0000256" key="7">
    <source>
        <dbReference type="RuleBase" id="RU362048"/>
    </source>
</evidence>
<dbReference type="STRING" id="156892.BM477_01315"/>
<dbReference type="GO" id="GO:0005886">
    <property type="term" value="C:plasma membrane"/>
    <property type="evidence" value="ECO:0007669"/>
    <property type="project" value="UniProtKB-SubCell"/>
</dbReference>
<evidence type="ECO:0000256" key="1">
    <source>
        <dbReference type="ARBA" id="ARBA00004651"/>
    </source>
</evidence>
<proteinExistence type="inferred from homology"/>
<dbReference type="NCBIfam" id="TIGR00427">
    <property type="entry name" value="NAAT family transporter"/>
    <property type="match status" value="1"/>
</dbReference>
<feature type="transmembrane region" description="Helical" evidence="7">
    <location>
        <begin position="190"/>
        <end position="213"/>
    </location>
</feature>
<evidence type="ECO:0000256" key="4">
    <source>
        <dbReference type="ARBA" id="ARBA00022692"/>
    </source>
</evidence>
<dbReference type="EMBL" id="MPDM01000001">
    <property type="protein sequence ID" value="OKL50620.1"/>
    <property type="molecule type" value="Genomic_DNA"/>
</dbReference>
<feature type="transmembrane region" description="Helical" evidence="7">
    <location>
        <begin position="146"/>
        <end position="169"/>
    </location>
</feature>
<gene>
    <name evidence="8" type="ORF">BM477_01315</name>
</gene>
<keyword evidence="6 7" id="KW-0472">Membrane</keyword>
<accession>A0A1Q5PTB2</accession>
<dbReference type="AlphaFoldDB" id="A0A1Q5PTB2"/>
<dbReference type="Proteomes" id="UP000186465">
    <property type="component" value="Unassembled WGS sequence"/>
</dbReference>
<dbReference type="PANTHER" id="PTHR33508:SF1">
    <property type="entry name" value="UPF0056 MEMBRANE PROTEIN YHCE"/>
    <property type="match status" value="1"/>
</dbReference>
<keyword evidence="5 7" id="KW-1133">Transmembrane helix</keyword>
<keyword evidence="4 7" id="KW-0812">Transmembrane</keyword>
<evidence type="ECO:0000256" key="5">
    <source>
        <dbReference type="ARBA" id="ARBA00022989"/>
    </source>
</evidence>
<evidence type="ECO:0000256" key="2">
    <source>
        <dbReference type="ARBA" id="ARBA00009784"/>
    </source>
</evidence>
<evidence type="ECO:0000313" key="9">
    <source>
        <dbReference type="Proteomes" id="UP000186465"/>
    </source>
</evidence>
<sequence>MLCVNTVLFIKALGTLFAIMNPFVNLPVFLSLTGHQSPEERKHSAIRVILFSSIMSLIVFFSGQAILSFFSISMADFRTAGGLVLLTISLGMLGGKGSSSHEGSRAEKNRQEQVDDIAFYPFTFPIVVGPGTITALILFGAQSKSVADYVGSLSALALVLVTLAVVLYLSNVIGKRMSFTLRTIMTRLMGMTLAAISVQMMASGLVVLLPGLAG</sequence>
<dbReference type="PANTHER" id="PTHR33508">
    <property type="entry name" value="UPF0056 MEMBRANE PROTEIN YHCE"/>
    <property type="match status" value="1"/>
</dbReference>
<dbReference type="InterPro" id="IPR002771">
    <property type="entry name" value="Multi_antbiot-R_MarC"/>
</dbReference>
<keyword evidence="3" id="KW-1003">Cell membrane</keyword>
<protein>
    <recommendedName>
        <fullName evidence="7">UPF0056 membrane protein</fullName>
    </recommendedName>
</protein>
<comment type="caution">
    <text evidence="7">Lacks conserved residue(s) required for the propagation of feature annotation.</text>
</comment>
<feature type="transmembrane region" description="Helical" evidence="7">
    <location>
        <begin position="117"/>
        <end position="140"/>
    </location>
</feature>
<comment type="subcellular location">
    <subcellularLocation>
        <location evidence="1 7">Cell membrane</location>
        <topology evidence="1 7">Multi-pass membrane protein</topology>
    </subcellularLocation>
</comment>
<evidence type="ECO:0000256" key="3">
    <source>
        <dbReference type="ARBA" id="ARBA00022475"/>
    </source>
</evidence>
<comment type="similarity">
    <text evidence="2 7">Belongs to the UPF0056 (MarC) family.</text>
</comment>
<reference evidence="9" key="1">
    <citation type="submission" date="2016-11" db="EMBL/GenBank/DDBJ databases">
        <title>Actinomyces gypaetusis sp. nov. isolated from Gypaetus barbatus in Qinghai Tibet Plateau China.</title>
        <authorList>
            <person name="Meng X."/>
        </authorList>
    </citation>
    <scope>NUCLEOTIDE SEQUENCE [LARGE SCALE GENOMIC DNA]</scope>
    <source>
        <strain evidence="9">DSM 15383</strain>
    </source>
</reference>
<feature type="transmembrane region" description="Helical" evidence="7">
    <location>
        <begin position="12"/>
        <end position="33"/>
    </location>
</feature>
<name>A0A1Q5PTB2_9ACTO</name>
<feature type="transmembrane region" description="Helical" evidence="7">
    <location>
        <begin position="45"/>
        <end position="71"/>
    </location>
</feature>